<comment type="caution">
    <text evidence="2">The sequence shown here is derived from an EMBL/GenBank/DDBJ whole genome shotgun (WGS) entry which is preliminary data.</text>
</comment>
<dbReference type="InterPro" id="IPR001279">
    <property type="entry name" value="Metallo-B-lactamas"/>
</dbReference>
<dbReference type="RefSeq" id="WP_209895285.1">
    <property type="nucleotide sequence ID" value="NZ_JAGGMR010000001.1"/>
</dbReference>
<dbReference type="InterPro" id="IPR050114">
    <property type="entry name" value="UPF0173_UPF0282_UlaG_hydrolase"/>
</dbReference>
<dbReference type="Pfam" id="PF13483">
    <property type="entry name" value="Lactamase_B_3"/>
    <property type="match status" value="1"/>
</dbReference>
<protein>
    <submittedName>
        <fullName evidence="2">L-ascorbate metabolism protein UlaG (Beta-lactamase superfamily)</fullName>
    </submittedName>
</protein>
<dbReference type="InterPro" id="IPR036866">
    <property type="entry name" value="RibonucZ/Hydroxyglut_hydro"/>
</dbReference>
<evidence type="ECO:0000313" key="2">
    <source>
        <dbReference type="EMBL" id="MBP2192449.1"/>
    </source>
</evidence>
<evidence type="ECO:0000313" key="3">
    <source>
        <dbReference type="Proteomes" id="UP001519325"/>
    </source>
</evidence>
<dbReference type="Gene3D" id="3.60.15.10">
    <property type="entry name" value="Ribonuclease Z/Hydroxyacylglutathione hydrolase-like"/>
    <property type="match status" value="1"/>
</dbReference>
<dbReference type="SUPFAM" id="SSF56281">
    <property type="entry name" value="Metallo-hydrolase/oxidoreductase"/>
    <property type="match status" value="1"/>
</dbReference>
<dbReference type="SMART" id="SM00849">
    <property type="entry name" value="Lactamase_B"/>
    <property type="match status" value="1"/>
</dbReference>
<dbReference type="CDD" id="cd06262">
    <property type="entry name" value="metallo-hydrolase-like_MBL-fold"/>
    <property type="match status" value="1"/>
</dbReference>
<name>A0ABS4QL66_9NOCA</name>
<evidence type="ECO:0000259" key="1">
    <source>
        <dbReference type="SMART" id="SM00849"/>
    </source>
</evidence>
<dbReference type="Proteomes" id="UP001519325">
    <property type="component" value="Unassembled WGS sequence"/>
</dbReference>
<proteinExistence type="predicted"/>
<keyword evidence="3" id="KW-1185">Reference proteome</keyword>
<accession>A0ABS4QL66</accession>
<dbReference type="PANTHER" id="PTHR43546">
    <property type="entry name" value="UPF0173 METAL-DEPENDENT HYDROLASE MJ1163-RELATED"/>
    <property type="match status" value="1"/>
</dbReference>
<gene>
    <name evidence="2" type="ORF">BJ987_005350</name>
</gene>
<sequence length="222" mass="23642">MIITHYGHACVLLELPSRDRPARILIDPGSYSTDYAGLRDLDAILITHAHPDHLDVDGVTALVEHNPNAQLLHGPAAAVALAERAISGRVVEPGTTVSVRGIRIVVTGGEHACIHPDLPGSENNGYLIADTVFHPGDSFDLPPSTADTVLIPAGGPWMKIGEAIDYLRATAPRLAIPIHQAGLAHAHQQMHYGLLRKLAPEPTEVLVLDHATPYTVRAGGPE</sequence>
<feature type="domain" description="Metallo-beta-lactamase" evidence="1">
    <location>
        <begin position="7"/>
        <end position="179"/>
    </location>
</feature>
<reference evidence="2 3" key="1">
    <citation type="submission" date="2021-03" db="EMBL/GenBank/DDBJ databases">
        <title>Sequencing the genomes of 1000 actinobacteria strains.</title>
        <authorList>
            <person name="Klenk H.-P."/>
        </authorList>
    </citation>
    <scope>NUCLEOTIDE SEQUENCE [LARGE SCALE GENOMIC DNA]</scope>
    <source>
        <strain evidence="2 3">DSM 45516</strain>
    </source>
</reference>
<dbReference type="EMBL" id="JAGGMR010000001">
    <property type="protein sequence ID" value="MBP2192449.1"/>
    <property type="molecule type" value="Genomic_DNA"/>
</dbReference>
<organism evidence="2 3">
    <name type="scientific">Nocardia goodfellowii</name>
    <dbReference type="NCBI Taxonomy" id="882446"/>
    <lineage>
        <taxon>Bacteria</taxon>
        <taxon>Bacillati</taxon>
        <taxon>Actinomycetota</taxon>
        <taxon>Actinomycetes</taxon>
        <taxon>Mycobacteriales</taxon>
        <taxon>Nocardiaceae</taxon>
        <taxon>Nocardia</taxon>
    </lineage>
</organism>
<dbReference type="PANTHER" id="PTHR43546:SF3">
    <property type="entry name" value="UPF0173 METAL-DEPENDENT HYDROLASE MJ1163"/>
    <property type="match status" value="1"/>
</dbReference>